<feature type="compositionally biased region" description="Polar residues" evidence="1">
    <location>
        <begin position="74"/>
        <end position="84"/>
    </location>
</feature>
<comment type="caution">
    <text evidence="2">The sequence shown here is derived from an EMBL/GenBank/DDBJ whole genome shotgun (WGS) entry which is preliminary data.</text>
</comment>
<evidence type="ECO:0000256" key="1">
    <source>
        <dbReference type="SAM" id="MobiDB-lite"/>
    </source>
</evidence>
<evidence type="ECO:0000313" key="2">
    <source>
        <dbReference type="EMBL" id="MPC60796.1"/>
    </source>
</evidence>
<organism evidence="2 3">
    <name type="scientific">Portunus trituberculatus</name>
    <name type="common">Swimming crab</name>
    <name type="synonym">Neptunus trituberculatus</name>
    <dbReference type="NCBI Taxonomy" id="210409"/>
    <lineage>
        <taxon>Eukaryota</taxon>
        <taxon>Metazoa</taxon>
        <taxon>Ecdysozoa</taxon>
        <taxon>Arthropoda</taxon>
        <taxon>Crustacea</taxon>
        <taxon>Multicrustacea</taxon>
        <taxon>Malacostraca</taxon>
        <taxon>Eumalacostraca</taxon>
        <taxon>Eucarida</taxon>
        <taxon>Decapoda</taxon>
        <taxon>Pleocyemata</taxon>
        <taxon>Brachyura</taxon>
        <taxon>Eubrachyura</taxon>
        <taxon>Portunoidea</taxon>
        <taxon>Portunidae</taxon>
        <taxon>Portuninae</taxon>
        <taxon>Portunus</taxon>
    </lineage>
</organism>
<feature type="region of interest" description="Disordered" evidence="1">
    <location>
        <begin position="55"/>
        <end position="90"/>
    </location>
</feature>
<gene>
    <name evidence="2" type="ORF">E2C01_054855</name>
</gene>
<accession>A0A5B7GTB0</accession>
<dbReference type="EMBL" id="VSRR010017915">
    <property type="protein sequence ID" value="MPC60796.1"/>
    <property type="molecule type" value="Genomic_DNA"/>
</dbReference>
<dbReference type="AlphaFoldDB" id="A0A5B7GTB0"/>
<reference evidence="2 3" key="1">
    <citation type="submission" date="2019-05" db="EMBL/GenBank/DDBJ databases">
        <title>Another draft genome of Portunus trituberculatus and its Hox gene families provides insights of decapod evolution.</title>
        <authorList>
            <person name="Jeong J.-H."/>
            <person name="Song I."/>
            <person name="Kim S."/>
            <person name="Choi T."/>
            <person name="Kim D."/>
            <person name="Ryu S."/>
            <person name="Kim W."/>
        </authorList>
    </citation>
    <scope>NUCLEOTIDE SEQUENCE [LARGE SCALE GENOMIC DNA]</scope>
    <source>
        <tissue evidence="2">Muscle</tissue>
    </source>
</reference>
<name>A0A5B7GTB0_PORTR</name>
<evidence type="ECO:0000313" key="3">
    <source>
        <dbReference type="Proteomes" id="UP000324222"/>
    </source>
</evidence>
<keyword evidence="3" id="KW-1185">Reference proteome</keyword>
<sequence length="104" mass="11294">MSGMVARGMIRQSSLTRLGLMINTAVTGVVTTTTNNRKAAAGTEAPERYHTCDWREERRRDQGRSVGGREGLTRLSQPDVTSLSGREPHGSCVQFVAPCGCSLR</sequence>
<protein>
    <submittedName>
        <fullName evidence="2">Uncharacterized protein</fullName>
    </submittedName>
</protein>
<proteinExistence type="predicted"/>
<dbReference type="Proteomes" id="UP000324222">
    <property type="component" value="Unassembled WGS sequence"/>
</dbReference>